<dbReference type="EMBL" id="JAERWL010000007">
    <property type="protein sequence ID" value="MBM9476445.1"/>
    <property type="molecule type" value="Genomic_DNA"/>
</dbReference>
<protein>
    <recommendedName>
        <fullName evidence="3">Radical SAM domain-containing protein</fullName>
    </recommendedName>
</protein>
<name>A0A939C2D3_9ACTN</name>
<accession>A0A939C2D3</accession>
<sequence length="501" mass="55143">MTTEVRSARSLRGILHGARARVRELALATRPVHPETQAALERRWSELPPGARVPAQTLGQHAVGCEGTHGVFPKCNLACTPCYHSRDANRVAISGEHTRGEVGEQMAFFRRIRGPRAHAQLIGGEVTLLPADDHAATLKLMLDAGREPMSMTHGDFDADYLTEVALGPDGKKRFDRLSFAGHFDMLMFGRRGIERPADEASLNPHRRAFTAMFAELKRRHGVRYFLAHNMTVTPRNVDQIADVLAECHDYGFGMFSFQPAAFVGDDRRWHDGYREIDADIVWAEIERGAGSRLPYGVFQNGDVRCNRTAYGFYVGHRWYPVLDDQSPRDLAVRDAFFRYCGGINFSGTPIPLLAVKLARVVARHPQVAAIFLGWLGRTLRGVGPRKLLSERIRPVSFVMHSFMDAGDVAPAWAAMQRGEALTDPVLKATQERLQACSYAMAHPETGELVPACVQHGVLDPGENAALRVLLPLAPVTDRRIRHATPTTAGSVRAGGPGVAGA</sequence>
<dbReference type="Proteomes" id="UP000663801">
    <property type="component" value="Unassembled WGS sequence"/>
</dbReference>
<dbReference type="InterPro" id="IPR058240">
    <property type="entry name" value="rSAM_sf"/>
</dbReference>
<keyword evidence="2" id="KW-1185">Reference proteome</keyword>
<comment type="caution">
    <text evidence="1">The sequence shown here is derived from an EMBL/GenBank/DDBJ whole genome shotgun (WGS) entry which is preliminary data.</text>
</comment>
<reference evidence="1" key="1">
    <citation type="submission" date="2021-01" db="EMBL/GenBank/DDBJ databases">
        <title>KCTC 19127 draft genome.</title>
        <authorList>
            <person name="An D."/>
        </authorList>
    </citation>
    <scope>NUCLEOTIDE SEQUENCE</scope>
    <source>
        <strain evidence="1">KCTC 19127</strain>
    </source>
</reference>
<proteinExistence type="predicted"/>
<evidence type="ECO:0000313" key="2">
    <source>
        <dbReference type="Proteomes" id="UP000663801"/>
    </source>
</evidence>
<dbReference type="SUPFAM" id="SSF102114">
    <property type="entry name" value="Radical SAM enzymes"/>
    <property type="match status" value="1"/>
</dbReference>
<organism evidence="1 2">
    <name type="scientific">Nakamurella flavida</name>
    <dbReference type="NCBI Taxonomy" id="363630"/>
    <lineage>
        <taxon>Bacteria</taxon>
        <taxon>Bacillati</taxon>
        <taxon>Actinomycetota</taxon>
        <taxon>Actinomycetes</taxon>
        <taxon>Nakamurellales</taxon>
        <taxon>Nakamurellaceae</taxon>
        <taxon>Nakamurella</taxon>
    </lineage>
</organism>
<dbReference type="RefSeq" id="WP_205256556.1">
    <property type="nucleotide sequence ID" value="NZ_BAAAPV010000001.1"/>
</dbReference>
<dbReference type="AlphaFoldDB" id="A0A939C2D3"/>
<evidence type="ECO:0008006" key="3">
    <source>
        <dbReference type="Google" id="ProtNLM"/>
    </source>
</evidence>
<evidence type="ECO:0000313" key="1">
    <source>
        <dbReference type="EMBL" id="MBM9476445.1"/>
    </source>
</evidence>
<gene>
    <name evidence="1" type="ORF">JL107_08335</name>
</gene>